<gene>
    <name evidence="1" type="ORF">GSM42_07905</name>
</gene>
<organism evidence="1 2">
    <name type="scientific">Shimazuella alba</name>
    <dbReference type="NCBI Taxonomy" id="2690964"/>
    <lineage>
        <taxon>Bacteria</taxon>
        <taxon>Bacillati</taxon>
        <taxon>Bacillota</taxon>
        <taxon>Bacilli</taxon>
        <taxon>Bacillales</taxon>
        <taxon>Thermoactinomycetaceae</taxon>
        <taxon>Shimazuella</taxon>
    </lineage>
</organism>
<protein>
    <submittedName>
        <fullName evidence="1">Uncharacterized protein</fullName>
    </submittedName>
</protein>
<evidence type="ECO:0000313" key="2">
    <source>
        <dbReference type="Proteomes" id="UP000430692"/>
    </source>
</evidence>
<comment type="caution">
    <text evidence="1">The sequence shown here is derived from an EMBL/GenBank/DDBJ whole genome shotgun (WGS) entry which is preliminary data.</text>
</comment>
<sequence>MRIQTVLSTGWKQDYLQVPAVFFELGWNLYLPQGMNSVVLSVVTFIYQGYSKSEIFFYMEEEAKKLAMEPFPLDKIHKQELMSYHVHHELYLREQWCESILVRSSLRYPTTISDMVQLLIDIGILIEVNYREITYLDLILQPFPRPKESLVLTPEENDRAKQQIQLFRLQ</sequence>
<accession>A0A6I4VYU6</accession>
<dbReference type="EMBL" id="WUUL01000004">
    <property type="protein sequence ID" value="MXQ53654.1"/>
    <property type="molecule type" value="Genomic_DNA"/>
</dbReference>
<dbReference type="InterPro" id="IPR046105">
    <property type="entry name" value="DUF6042"/>
</dbReference>
<evidence type="ECO:0000313" key="1">
    <source>
        <dbReference type="EMBL" id="MXQ53654.1"/>
    </source>
</evidence>
<dbReference type="RefSeq" id="WP_160801009.1">
    <property type="nucleotide sequence ID" value="NZ_WUUL01000004.1"/>
</dbReference>
<keyword evidence="2" id="KW-1185">Reference proteome</keyword>
<name>A0A6I4VYU6_9BACL</name>
<proteinExistence type="predicted"/>
<dbReference type="AlphaFoldDB" id="A0A6I4VYU6"/>
<reference evidence="1 2" key="1">
    <citation type="submission" date="2019-12" db="EMBL/GenBank/DDBJ databases">
        <title>Whole-genome analyses of novel actinobacteria.</title>
        <authorList>
            <person name="Sahin N."/>
            <person name="Saygin H."/>
        </authorList>
    </citation>
    <scope>NUCLEOTIDE SEQUENCE [LARGE SCALE GENOMIC DNA]</scope>
    <source>
        <strain evidence="1 2">KC615</strain>
    </source>
</reference>
<dbReference type="Proteomes" id="UP000430692">
    <property type="component" value="Unassembled WGS sequence"/>
</dbReference>
<dbReference type="Pfam" id="PF19508">
    <property type="entry name" value="DUF6042"/>
    <property type="match status" value="1"/>
</dbReference>